<reference evidence="2" key="2">
    <citation type="submission" date="2024-10" db="UniProtKB">
        <authorList>
            <consortium name="EnsemblProtists"/>
        </authorList>
    </citation>
    <scope>IDENTIFICATION</scope>
</reference>
<evidence type="ECO:0000256" key="1">
    <source>
        <dbReference type="SAM" id="MobiDB-lite"/>
    </source>
</evidence>
<feature type="compositionally biased region" description="Basic and acidic residues" evidence="1">
    <location>
        <begin position="66"/>
        <end position="88"/>
    </location>
</feature>
<feature type="compositionally biased region" description="Basic residues" evidence="1">
    <location>
        <begin position="89"/>
        <end position="107"/>
    </location>
</feature>
<dbReference type="RefSeq" id="XP_005789767.1">
    <property type="nucleotide sequence ID" value="XM_005789710.1"/>
</dbReference>
<protein>
    <recommendedName>
        <fullName evidence="4">PEGA domain-containing protein</fullName>
    </recommendedName>
</protein>
<feature type="region of interest" description="Disordered" evidence="1">
    <location>
        <begin position="228"/>
        <end position="259"/>
    </location>
</feature>
<dbReference type="AlphaFoldDB" id="A0A0D3KNK3"/>
<evidence type="ECO:0000313" key="3">
    <source>
        <dbReference type="Proteomes" id="UP000013827"/>
    </source>
</evidence>
<dbReference type="GeneID" id="17282608"/>
<dbReference type="eggNOG" id="ENOG502S727">
    <property type="taxonomic scope" value="Eukaryota"/>
</dbReference>
<dbReference type="Proteomes" id="UP000013827">
    <property type="component" value="Unassembled WGS sequence"/>
</dbReference>
<evidence type="ECO:0000313" key="2">
    <source>
        <dbReference type="EnsemblProtists" id="EOD37338"/>
    </source>
</evidence>
<organism evidence="2 3">
    <name type="scientific">Emiliania huxleyi (strain CCMP1516)</name>
    <dbReference type="NCBI Taxonomy" id="280463"/>
    <lineage>
        <taxon>Eukaryota</taxon>
        <taxon>Haptista</taxon>
        <taxon>Haptophyta</taxon>
        <taxon>Prymnesiophyceae</taxon>
        <taxon>Isochrysidales</taxon>
        <taxon>Noelaerhabdaceae</taxon>
        <taxon>Emiliania</taxon>
    </lineage>
</organism>
<keyword evidence="3" id="KW-1185">Reference proteome</keyword>
<feature type="region of interest" description="Disordered" evidence="1">
    <location>
        <begin position="51"/>
        <end position="108"/>
    </location>
</feature>
<name>A0A0D3KNK3_EMIH1</name>
<proteinExistence type="predicted"/>
<accession>A0A0D3KNK3</accession>
<reference evidence="3" key="1">
    <citation type="journal article" date="2013" name="Nature">
        <title>Pan genome of the phytoplankton Emiliania underpins its global distribution.</title>
        <authorList>
            <person name="Read B.A."/>
            <person name="Kegel J."/>
            <person name="Klute M.J."/>
            <person name="Kuo A."/>
            <person name="Lefebvre S.C."/>
            <person name="Maumus F."/>
            <person name="Mayer C."/>
            <person name="Miller J."/>
            <person name="Monier A."/>
            <person name="Salamov A."/>
            <person name="Young J."/>
            <person name="Aguilar M."/>
            <person name="Claverie J.M."/>
            <person name="Frickenhaus S."/>
            <person name="Gonzalez K."/>
            <person name="Herman E.K."/>
            <person name="Lin Y.C."/>
            <person name="Napier J."/>
            <person name="Ogata H."/>
            <person name="Sarno A.F."/>
            <person name="Shmutz J."/>
            <person name="Schroeder D."/>
            <person name="de Vargas C."/>
            <person name="Verret F."/>
            <person name="von Dassow P."/>
            <person name="Valentin K."/>
            <person name="Van de Peer Y."/>
            <person name="Wheeler G."/>
            <person name="Dacks J.B."/>
            <person name="Delwiche C.F."/>
            <person name="Dyhrman S.T."/>
            <person name="Glockner G."/>
            <person name="John U."/>
            <person name="Richards T."/>
            <person name="Worden A.Z."/>
            <person name="Zhang X."/>
            <person name="Grigoriev I.V."/>
            <person name="Allen A.E."/>
            <person name="Bidle K."/>
            <person name="Borodovsky M."/>
            <person name="Bowler C."/>
            <person name="Brownlee C."/>
            <person name="Cock J.M."/>
            <person name="Elias M."/>
            <person name="Gladyshev V.N."/>
            <person name="Groth M."/>
            <person name="Guda C."/>
            <person name="Hadaegh A."/>
            <person name="Iglesias-Rodriguez M.D."/>
            <person name="Jenkins J."/>
            <person name="Jones B.M."/>
            <person name="Lawson T."/>
            <person name="Leese F."/>
            <person name="Lindquist E."/>
            <person name="Lobanov A."/>
            <person name="Lomsadze A."/>
            <person name="Malik S.B."/>
            <person name="Marsh M.E."/>
            <person name="Mackinder L."/>
            <person name="Mock T."/>
            <person name="Mueller-Roeber B."/>
            <person name="Pagarete A."/>
            <person name="Parker M."/>
            <person name="Probert I."/>
            <person name="Quesneville H."/>
            <person name="Raines C."/>
            <person name="Rensing S.A."/>
            <person name="Riano-Pachon D.M."/>
            <person name="Richier S."/>
            <person name="Rokitta S."/>
            <person name="Shiraiwa Y."/>
            <person name="Soanes D.M."/>
            <person name="van der Giezen M."/>
            <person name="Wahlund T.M."/>
            <person name="Williams B."/>
            <person name="Wilson W."/>
            <person name="Wolfe G."/>
            <person name="Wurch L.L."/>
        </authorList>
    </citation>
    <scope>NUCLEOTIDE SEQUENCE</scope>
</reference>
<dbReference type="EnsemblProtists" id="EOD37338">
    <property type="protein sequence ID" value="EOD37338"/>
    <property type="gene ID" value="EMIHUDRAFT_252107"/>
</dbReference>
<sequence length="326" mass="34031">MQGTAAAEPAADGAGAQAPATVVLQACTGGASQVRLIRPGYATIEVDLKHEKAAGDRESVQAAERSFIERTAPRKKEELTEEQKDARAAARRAKKARQKANRAKKKAAAAAASEAERAGYPYAQLRENAMFVMEGLEAATQAARIPTGSNIQVAYALPPEGGSGFGDMVYATVPMGSVATKVARDWLANELYEPSRRGKIDAACRDRKVADLITAAGASAPADAVFGGRFATGETPRPTTSASEADEGDGGDGGAENIGVLGDNSAATAKWRWTCSHGADAAPEWPALLAATTTATPLLRADPSYPTVALFHVSLTLRKILKRRAA</sequence>
<dbReference type="HOGENOM" id="CLU_069981_0_0_1"/>
<dbReference type="PaxDb" id="2903-EOD37338"/>
<dbReference type="KEGG" id="ehx:EMIHUDRAFT_252107"/>
<evidence type="ECO:0008006" key="4">
    <source>
        <dbReference type="Google" id="ProtNLM"/>
    </source>
</evidence>